<evidence type="ECO:0000313" key="3">
    <source>
        <dbReference type="Proteomes" id="UP000324222"/>
    </source>
</evidence>
<evidence type="ECO:0000313" key="2">
    <source>
        <dbReference type="EMBL" id="MPC25614.1"/>
    </source>
</evidence>
<reference evidence="2 3" key="1">
    <citation type="submission" date="2019-05" db="EMBL/GenBank/DDBJ databases">
        <title>Another draft genome of Portunus trituberculatus and its Hox gene families provides insights of decapod evolution.</title>
        <authorList>
            <person name="Jeong J.-H."/>
            <person name="Song I."/>
            <person name="Kim S."/>
            <person name="Choi T."/>
            <person name="Kim D."/>
            <person name="Ryu S."/>
            <person name="Kim W."/>
        </authorList>
    </citation>
    <scope>NUCLEOTIDE SEQUENCE [LARGE SCALE GENOMIC DNA]</scope>
    <source>
        <tissue evidence="2">Muscle</tissue>
    </source>
</reference>
<sequence>MFLPHKYYCEGREQYQCGYMDRNFKATQTKQKTLLHADVVKEASHVGGAVCGRGSGGSGDVDWECQRPWSGWERMGTKGMDSVGGGRRKSYRGQHSQPQHSLGY</sequence>
<feature type="region of interest" description="Disordered" evidence="1">
    <location>
        <begin position="72"/>
        <end position="104"/>
    </location>
</feature>
<protein>
    <submittedName>
        <fullName evidence="2">Uncharacterized protein</fullName>
    </submittedName>
</protein>
<dbReference type="Proteomes" id="UP000324222">
    <property type="component" value="Unassembled WGS sequence"/>
</dbReference>
<evidence type="ECO:0000256" key="1">
    <source>
        <dbReference type="SAM" id="MobiDB-lite"/>
    </source>
</evidence>
<proteinExistence type="predicted"/>
<name>A0A5B7DXX2_PORTR</name>
<feature type="compositionally biased region" description="Polar residues" evidence="1">
    <location>
        <begin position="93"/>
        <end position="104"/>
    </location>
</feature>
<comment type="caution">
    <text evidence="2">The sequence shown here is derived from an EMBL/GenBank/DDBJ whole genome shotgun (WGS) entry which is preliminary data.</text>
</comment>
<gene>
    <name evidence="2" type="ORF">E2C01_018734</name>
</gene>
<organism evidence="2 3">
    <name type="scientific">Portunus trituberculatus</name>
    <name type="common">Swimming crab</name>
    <name type="synonym">Neptunus trituberculatus</name>
    <dbReference type="NCBI Taxonomy" id="210409"/>
    <lineage>
        <taxon>Eukaryota</taxon>
        <taxon>Metazoa</taxon>
        <taxon>Ecdysozoa</taxon>
        <taxon>Arthropoda</taxon>
        <taxon>Crustacea</taxon>
        <taxon>Multicrustacea</taxon>
        <taxon>Malacostraca</taxon>
        <taxon>Eumalacostraca</taxon>
        <taxon>Eucarida</taxon>
        <taxon>Decapoda</taxon>
        <taxon>Pleocyemata</taxon>
        <taxon>Brachyura</taxon>
        <taxon>Eubrachyura</taxon>
        <taxon>Portunoidea</taxon>
        <taxon>Portunidae</taxon>
        <taxon>Portuninae</taxon>
        <taxon>Portunus</taxon>
    </lineage>
</organism>
<accession>A0A5B7DXX2</accession>
<dbReference type="EMBL" id="VSRR010001485">
    <property type="protein sequence ID" value="MPC25614.1"/>
    <property type="molecule type" value="Genomic_DNA"/>
</dbReference>
<dbReference type="AlphaFoldDB" id="A0A5B7DXX2"/>
<keyword evidence="3" id="KW-1185">Reference proteome</keyword>